<evidence type="ECO:0000313" key="3">
    <source>
        <dbReference type="EMBL" id="GAX73538.1"/>
    </source>
</evidence>
<protein>
    <recommendedName>
        <fullName evidence="5">Rhamnosyl O-methyltransferase</fullName>
    </recommendedName>
</protein>
<dbReference type="InterPro" id="IPR029063">
    <property type="entry name" value="SAM-dependent_MTases_sf"/>
</dbReference>
<dbReference type="AlphaFoldDB" id="A0A250WRS8"/>
<dbReference type="GO" id="GO:0032259">
    <property type="term" value="P:methylation"/>
    <property type="evidence" value="ECO:0007669"/>
    <property type="project" value="UniProtKB-KW"/>
</dbReference>
<organism evidence="3 4">
    <name type="scientific">Chlamydomonas eustigma</name>
    <dbReference type="NCBI Taxonomy" id="1157962"/>
    <lineage>
        <taxon>Eukaryota</taxon>
        <taxon>Viridiplantae</taxon>
        <taxon>Chlorophyta</taxon>
        <taxon>core chlorophytes</taxon>
        <taxon>Chlorophyceae</taxon>
        <taxon>CS clade</taxon>
        <taxon>Chlamydomonadales</taxon>
        <taxon>Chlamydomonadaceae</taxon>
        <taxon>Chlamydomonas</taxon>
    </lineage>
</organism>
<dbReference type="PANTHER" id="PTHR40048">
    <property type="entry name" value="RHAMNOSYL O-METHYLTRANSFERASE"/>
    <property type="match status" value="1"/>
</dbReference>
<dbReference type="Pfam" id="PF04989">
    <property type="entry name" value="RMNT_CmcI"/>
    <property type="match status" value="1"/>
</dbReference>
<accession>A0A250WRS8</accession>
<keyword evidence="4" id="KW-1185">Reference proteome</keyword>
<dbReference type="EMBL" id="BEGY01000004">
    <property type="protein sequence ID" value="GAX73538.1"/>
    <property type="molecule type" value="Genomic_DNA"/>
</dbReference>
<evidence type="ECO:0008006" key="5">
    <source>
        <dbReference type="Google" id="ProtNLM"/>
    </source>
</evidence>
<dbReference type="STRING" id="1157962.A0A250WRS8"/>
<dbReference type="Proteomes" id="UP000232323">
    <property type="component" value="Unassembled WGS sequence"/>
</dbReference>
<dbReference type="Gene3D" id="3.40.50.150">
    <property type="entry name" value="Vaccinia Virus protein VP39"/>
    <property type="match status" value="1"/>
</dbReference>
<gene>
    <name evidence="3" type="ORF">CEUSTIGMA_g989.t1</name>
</gene>
<sequence>MRRIALVAAVALFTLTISLLLVVSPKFNLGNTSNIGLATFIPDKSISDGSIEHGQRIAELEAEVRSLKASLDEAHVKMKSAGVNIELASSNSLSLGTKREEYRVDIDLLKLLGTEKFFAGISWDPLYCMPSYRSIWPNLTDEFLNDSISKITKELRTELADVHGLKAEDVNADLMYDEQPWYKDTNMYATDSRLSEWRSRILVVMSKWMPRGDRRMYLQCQRIKDKEVFPEQLGTKAVDCTDVISGKALAEVLGYYPMPWESPYLIAKNYVEVGTCSSHVRNHKTSWGQWLRTERFFNSSWMTFPVATPEEDAVVMLFDVLYEKLTVFTKQYWLGVITMQNPFDMYSIQDIIFTTRPTLLIETGTANGGSALLWASILNLSDLDDSKIITLDVYEPKWEEGQHTWGGQARMDPTKHRLWKKHVQFIKGNSVGEEVVQKVKNEAKGQKVMVLLDSHHTEYHVIEEMEAYCPLVSVGYYCIVEDTKMSRWSSTGPLEAVVRFLANHPEFILDRGRELLYSHHSKGYLKRIR</sequence>
<proteinExistence type="predicted"/>
<evidence type="ECO:0000313" key="4">
    <source>
        <dbReference type="Proteomes" id="UP000232323"/>
    </source>
</evidence>
<reference evidence="3 4" key="1">
    <citation type="submission" date="2017-08" db="EMBL/GenBank/DDBJ databases">
        <title>Acidophilic green algal genome provides insights into adaptation to an acidic environment.</title>
        <authorList>
            <person name="Hirooka S."/>
            <person name="Hirose Y."/>
            <person name="Kanesaki Y."/>
            <person name="Higuchi S."/>
            <person name="Fujiwara T."/>
            <person name="Onuma R."/>
            <person name="Era A."/>
            <person name="Ohbayashi R."/>
            <person name="Uzuka A."/>
            <person name="Nozaki H."/>
            <person name="Yoshikawa H."/>
            <person name="Miyagishima S.Y."/>
        </authorList>
    </citation>
    <scope>NUCLEOTIDE SEQUENCE [LARGE SCALE GENOMIC DNA]</scope>
    <source>
        <strain evidence="3 4">NIES-2499</strain>
    </source>
</reference>
<dbReference type="PANTHER" id="PTHR40048:SF1">
    <property type="entry name" value="RHAMNOSYL O-METHYLTRANSFERASE"/>
    <property type="match status" value="1"/>
</dbReference>
<name>A0A250WRS8_9CHLO</name>
<dbReference type="SUPFAM" id="SSF53335">
    <property type="entry name" value="S-adenosyl-L-methionine-dependent methyltransferases"/>
    <property type="match status" value="1"/>
</dbReference>
<dbReference type="GO" id="GO:0008610">
    <property type="term" value="P:lipid biosynthetic process"/>
    <property type="evidence" value="ECO:0007669"/>
    <property type="project" value="InterPro"/>
</dbReference>
<evidence type="ECO:0000256" key="1">
    <source>
        <dbReference type="ARBA" id="ARBA00022603"/>
    </source>
</evidence>
<comment type="caution">
    <text evidence="3">The sequence shown here is derived from an EMBL/GenBank/DDBJ whole genome shotgun (WGS) entry which is preliminary data.</text>
</comment>
<dbReference type="OrthoDB" id="186626at2759"/>
<dbReference type="InterPro" id="IPR007072">
    <property type="entry name" value="RNMT_CmcI"/>
</dbReference>
<keyword evidence="1" id="KW-0489">Methyltransferase</keyword>
<keyword evidence="2" id="KW-0808">Transferase</keyword>
<dbReference type="GO" id="GO:0008168">
    <property type="term" value="F:methyltransferase activity"/>
    <property type="evidence" value="ECO:0007669"/>
    <property type="project" value="UniProtKB-KW"/>
</dbReference>
<evidence type="ECO:0000256" key="2">
    <source>
        <dbReference type="ARBA" id="ARBA00022679"/>
    </source>
</evidence>
<dbReference type="GO" id="GO:0005886">
    <property type="term" value="C:plasma membrane"/>
    <property type="evidence" value="ECO:0007669"/>
    <property type="project" value="TreeGrafter"/>
</dbReference>